<evidence type="ECO:0000313" key="1">
    <source>
        <dbReference type="EMBL" id="GAA4115027.1"/>
    </source>
</evidence>
<name>A0ABP7XFX5_9FLAO</name>
<dbReference type="EMBL" id="BAABCW010000004">
    <property type="protein sequence ID" value="GAA4115027.1"/>
    <property type="molecule type" value="Genomic_DNA"/>
</dbReference>
<proteinExistence type="predicted"/>
<dbReference type="Proteomes" id="UP001500459">
    <property type="component" value="Unassembled WGS sequence"/>
</dbReference>
<evidence type="ECO:0008006" key="3">
    <source>
        <dbReference type="Google" id="ProtNLM"/>
    </source>
</evidence>
<accession>A0ABP7XFX5</accession>
<gene>
    <name evidence="1" type="ORF">GCM10022393_14960</name>
</gene>
<protein>
    <recommendedName>
        <fullName evidence="3">Lipoprotein</fullName>
    </recommendedName>
</protein>
<evidence type="ECO:0000313" key="2">
    <source>
        <dbReference type="Proteomes" id="UP001500459"/>
    </source>
</evidence>
<sequence>MYISAMFHTQVVKFMKKIIAILLLLTLNSCFLFEENGIQIKIKNHSSQEISNVKFTTTEKLEVIEINSIAPNETVTKFLSMKHNKFDGGYVLYVTRSNGKAEISECGYYTNGSSLNKWIDFTVENDTTIVKFDATQF</sequence>
<organism evidence="1 2">
    <name type="scientific">Aquimarina addita</name>
    <dbReference type="NCBI Taxonomy" id="870485"/>
    <lineage>
        <taxon>Bacteria</taxon>
        <taxon>Pseudomonadati</taxon>
        <taxon>Bacteroidota</taxon>
        <taxon>Flavobacteriia</taxon>
        <taxon>Flavobacteriales</taxon>
        <taxon>Flavobacteriaceae</taxon>
        <taxon>Aquimarina</taxon>
    </lineage>
</organism>
<keyword evidence="2" id="KW-1185">Reference proteome</keyword>
<reference evidence="2" key="1">
    <citation type="journal article" date="2019" name="Int. J. Syst. Evol. Microbiol.">
        <title>The Global Catalogue of Microorganisms (GCM) 10K type strain sequencing project: providing services to taxonomists for standard genome sequencing and annotation.</title>
        <authorList>
            <consortium name="The Broad Institute Genomics Platform"/>
            <consortium name="The Broad Institute Genome Sequencing Center for Infectious Disease"/>
            <person name="Wu L."/>
            <person name="Ma J."/>
        </authorList>
    </citation>
    <scope>NUCLEOTIDE SEQUENCE [LARGE SCALE GENOMIC DNA]</scope>
    <source>
        <strain evidence="2">JCM 17106</strain>
    </source>
</reference>
<comment type="caution">
    <text evidence="1">The sequence shown here is derived from an EMBL/GenBank/DDBJ whole genome shotgun (WGS) entry which is preliminary data.</text>
</comment>